<feature type="compositionally biased region" description="Polar residues" evidence="1">
    <location>
        <begin position="433"/>
        <end position="450"/>
    </location>
</feature>
<dbReference type="PROSITE" id="PS50802">
    <property type="entry name" value="OTU"/>
    <property type="match status" value="1"/>
</dbReference>
<feature type="region of interest" description="Disordered" evidence="1">
    <location>
        <begin position="2430"/>
        <end position="2453"/>
    </location>
</feature>
<feature type="compositionally biased region" description="Polar residues" evidence="1">
    <location>
        <begin position="4899"/>
        <end position="4908"/>
    </location>
</feature>
<keyword evidence="2" id="KW-0812">Transmembrane</keyword>
<feature type="compositionally biased region" description="Low complexity" evidence="1">
    <location>
        <begin position="5252"/>
        <end position="5265"/>
    </location>
</feature>
<accession>A0A5M7BPU1</accession>
<feature type="region of interest" description="Disordered" evidence="1">
    <location>
        <begin position="4889"/>
        <end position="4914"/>
    </location>
</feature>
<feature type="compositionally biased region" description="Polar residues" evidence="1">
    <location>
        <begin position="489"/>
        <end position="543"/>
    </location>
</feature>
<feature type="compositionally biased region" description="Polar residues" evidence="1">
    <location>
        <begin position="371"/>
        <end position="391"/>
    </location>
</feature>
<keyword evidence="5" id="KW-1185">Reference proteome</keyword>
<dbReference type="SUPFAM" id="SSF54001">
    <property type="entry name" value="Cysteine proteinases"/>
    <property type="match status" value="1"/>
</dbReference>
<protein>
    <recommendedName>
        <fullName evidence="3">OTU domain-containing protein</fullName>
    </recommendedName>
</protein>
<dbReference type="Pfam" id="PF25547">
    <property type="entry name" value="WXG100_2"/>
    <property type="match status" value="1"/>
</dbReference>
<feature type="region of interest" description="Disordered" evidence="1">
    <location>
        <begin position="337"/>
        <end position="720"/>
    </location>
</feature>
<comment type="caution">
    <text evidence="4">The sequence shown here is derived from an EMBL/GenBank/DDBJ whole genome shotgun (WGS) entry which is preliminary data.</text>
</comment>
<dbReference type="InterPro" id="IPR038765">
    <property type="entry name" value="Papain-like_cys_pep_sf"/>
</dbReference>
<evidence type="ECO:0000256" key="1">
    <source>
        <dbReference type="SAM" id="MobiDB-lite"/>
    </source>
</evidence>
<feature type="compositionally biased region" description="Polar residues" evidence="1">
    <location>
        <begin position="667"/>
        <end position="680"/>
    </location>
</feature>
<feature type="transmembrane region" description="Helical" evidence="2">
    <location>
        <begin position="119"/>
        <end position="145"/>
    </location>
</feature>
<feature type="region of interest" description="Disordered" evidence="1">
    <location>
        <begin position="3131"/>
        <end position="3180"/>
    </location>
</feature>
<dbReference type="CDD" id="cd22744">
    <property type="entry name" value="OTU"/>
    <property type="match status" value="1"/>
</dbReference>
<dbReference type="OrthoDB" id="3665490at2"/>
<feature type="compositionally biased region" description="Polar residues" evidence="1">
    <location>
        <begin position="464"/>
        <end position="479"/>
    </location>
</feature>
<dbReference type="InterPro" id="IPR003323">
    <property type="entry name" value="OTU_dom"/>
</dbReference>
<feature type="region of interest" description="Disordered" evidence="1">
    <location>
        <begin position="749"/>
        <end position="780"/>
    </location>
</feature>
<name>A0A5M7BPU1_SACHI</name>
<evidence type="ECO:0000256" key="2">
    <source>
        <dbReference type="SAM" id="Phobius"/>
    </source>
</evidence>
<keyword evidence="2" id="KW-1133">Transmembrane helix</keyword>
<feature type="compositionally biased region" description="Polar residues" evidence="1">
    <location>
        <begin position="341"/>
        <end position="354"/>
    </location>
</feature>
<dbReference type="EMBL" id="VWPH01000013">
    <property type="protein sequence ID" value="KAA5829171.1"/>
    <property type="molecule type" value="Genomic_DNA"/>
</dbReference>
<feature type="compositionally biased region" description="Acidic residues" evidence="1">
    <location>
        <begin position="584"/>
        <end position="595"/>
    </location>
</feature>
<feature type="compositionally biased region" description="Low complexity" evidence="1">
    <location>
        <begin position="2692"/>
        <end position="2702"/>
    </location>
</feature>
<proteinExistence type="predicted"/>
<feature type="region of interest" description="Disordered" evidence="1">
    <location>
        <begin position="965"/>
        <end position="1021"/>
    </location>
</feature>
<feature type="transmembrane region" description="Helical" evidence="2">
    <location>
        <begin position="157"/>
        <end position="176"/>
    </location>
</feature>
<evidence type="ECO:0000313" key="4">
    <source>
        <dbReference type="EMBL" id="KAA5829171.1"/>
    </source>
</evidence>
<organism evidence="4 5">
    <name type="scientific">Saccharopolyspora hirsuta</name>
    <dbReference type="NCBI Taxonomy" id="1837"/>
    <lineage>
        <taxon>Bacteria</taxon>
        <taxon>Bacillati</taxon>
        <taxon>Actinomycetota</taxon>
        <taxon>Actinomycetes</taxon>
        <taxon>Pseudonocardiales</taxon>
        <taxon>Pseudonocardiaceae</taxon>
        <taxon>Saccharopolyspora</taxon>
    </lineage>
</organism>
<feature type="compositionally biased region" description="Polar residues" evidence="1">
    <location>
        <begin position="967"/>
        <end position="976"/>
    </location>
</feature>
<dbReference type="InterPro" id="IPR057746">
    <property type="entry name" value="CpnT-like_N"/>
</dbReference>
<keyword evidence="2" id="KW-0472">Membrane</keyword>
<feature type="region of interest" description="Disordered" evidence="1">
    <location>
        <begin position="2682"/>
        <end position="2753"/>
    </location>
</feature>
<feature type="region of interest" description="Disordered" evidence="1">
    <location>
        <begin position="1651"/>
        <end position="1675"/>
    </location>
</feature>
<evidence type="ECO:0000259" key="3">
    <source>
        <dbReference type="PROSITE" id="PS50802"/>
    </source>
</evidence>
<gene>
    <name evidence="4" type="ORF">F1721_26250</name>
</gene>
<dbReference type="Gene3D" id="3.90.70.80">
    <property type="match status" value="1"/>
</dbReference>
<dbReference type="RefSeq" id="WP_150069455.1">
    <property type="nucleotide sequence ID" value="NZ_VWPH01000013.1"/>
</dbReference>
<feature type="compositionally biased region" description="Low complexity" evidence="1">
    <location>
        <begin position="392"/>
        <end position="427"/>
    </location>
</feature>
<feature type="region of interest" description="Disordered" evidence="1">
    <location>
        <begin position="1449"/>
        <end position="1536"/>
    </location>
</feature>
<dbReference type="Proteomes" id="UP000323946">
    <property type="component" value="Unassembled WGS sequence"/>
</dbReference>
<feature type="compositionally biased region" description="Polar residues" evidence="1">
    <location>
        <begin position="2430"/>
        <end position="2442"/>
    </location>
</feature>
<feature type="compositionally biased region" description="Polar residues" evidence="1">
    <location>
        <begin position="687"/>
        <end position="701"/>
    </location>
</feature>
<feature type="domain" description="OTU" evidence="3">
    <location>
        <begin position="3205"/>
        <end position="3335"/>
    </location>
</feature>
<feature type="compositionally biased region" description="Low complexity" evidence="1">
    <location>
        <begin position="2443"/>
        <end position="2453"/>
    </location>
</feature>
<feature type="compositionally biased region" description="Polar residues" evidence="1">
    <location>
        <begin position="3135"/>
        <end position="3151"/>
    </location>
</feature>
<feature type="compositionally biased region" description="Polar residues" evidence="1">
    <location>
        <begin position="605"/>
        <end position="657"/>
    </location>
</feature>
<feature type="region of interest" description="Disordered" evidence="1">
    <location>
        <begin position="2982"/>
        <end position="3022"/>
    </location>
</feature>
<feature type="region of interest" description="Disordered" evidence="1">
    <location>
        <begin position="5244"/>
        <end position="5277"/>
    </location>
</feature>
<feature type="compositionally biased region" description="Polar residues" evidence="1">
    <location>
        <begin position="566"/>
        <end position="577"/>
    </location>
</feature>
<evidence type="ECO:0000313" key="5">
    <source>
        <dbReference type="Proteomes" id="UP000323946"/>
    </source>
</evidence>
<feature type="region of interest" description="Disordered" evidence="1">
    <location>
        <begin position="3439"/>
        <end position="3471"/>
    </location>
</feature>
<sequence length="5841" mass="624615">MALYIPPEHATAFAALTGSTWPEADEDRLRELSGKYHELAGTLSSLHDHFAHLINSINQDFEGETQQAFLDYVRQFIVKNDKGVVPLDAAVEAARGMGEFLFETAANVEYMKWQAIGQLILMAAEIAVAVAMAVPTGGLSLLTIGSIKALTSAILRLLLRLVMATIFSLAMELVFAKALDAVIQTEQLNAGTRKEWNHELTDGALKGAAISGALGGIASMGAGALGKSVMNALAKKLPSGVVVKFTDGISNATVKDLLHKTAASAIGSPVMGVHGLLSEGLTNYAEKGEFEVNWYSFTGGAVMGFGEELGEHFISDPLGEKLSNAVWGLNEPGSFGPSAVSGATSPTGGTSAPNSGGPKWTPNSDAVGEFPNSTGTQTESASTVPHSTGTQTASPNTGSASASSSGTQTGPSTSPSGGTGTSASNPGSGFGSTGAQTGSSSFSNAGTSGQHNGGAPTGSGEHAPTSNGNGVQAGGSSLYDQVLSHHDGGQTSAPPAGGTSTHAGVQTESTYSHGGDSSSNTPTSTALDVGTPNETTVQVGSSSHDADAWNHTGVQVESSSHDGEASNHTVVQEQTTTSHHESSFDDGIDLPDPNDFEVQHEPTANEPSEQTATQHGQQQAPVAQNTAPSAQQTSTGPQSTAAPVQSAPSATPPNSGTPHPGSPANPTPQVTESAAKTSTGPGAAQHGTPTAASPTRTTGISTPPEPTAVTTSSAPKARPVYDPQLNIEAIGGLPLDDLGKHFLDPAQWEDRRGGAPVSHIRSEHFDPGRGGRRSDRDGKGILDGTMAAVRYDLRHIEVTPGRWVREFTVKLDLVGQGDLAKKPGEEDPLADLKKNVQDTIEAQVNKRYRFADGDQFHLRVEFDSPDPHAQVQARHGDPSKDVSTQRNWIFEARTEEFVHEIMHFLGLPDTYRDTNSVFRRNTRDKPGLMNDLDLSVDLTDTELAKINAYATQLVNVVDHPLTAADQRPQQLTTSADFDQKDWAEPASGKGKKAAGSSGKKAAKNQNVETGPDYGPAPSHDGLDVSAVKSGSTVFKKALRDYYVHFSGDVVSKVPEPAPKPANSPVGFVATVPATPGVDLHALAEKYSNAMSGADRQHRLGLVIGLNQHRLADRGHEAKINAAIKEFNAAWDRNPLGIPVRIIPFTWSNKQVHDGKLKLNDQKAIPYGMLREVILRHDAGREFVEQIASGNDTTYLHIGDSDVKSLTTKDNQPLFDAAAEHLGEKSPKLFNGGYRNQTASEGASKKSAVAMAIELDHAVRDAMAKVDARAVYFTEPDGFLKIEDASDPLGYSWTFGTGHGEGQTLHDTVRATKEDSEFNSRFSVATDVDRLAKELQELDEQKQQPTVSDLMNKLVQSHANRKVWKDQLEHYLETVHGLSGKAPDLEIAAMLAFDAVLPSWSKEQNQKTVALSKERFEKWGDGNATKNIVHIAASTRKALKETLDSFKESGFLKEDEETSSHPEPSAPPKRRPEVTVESASAKSFAEALGGVADPPHEASTPNPDVSELQPIPQDSDGPENKPLPDTPETKPLPPRPLPEKVPYALAVKGAISSNAVLLSFDGQVVGPFNGQGWRQNAEQFATKLANHVRLDDATASADLVQQLTDYAHAKGPQGVLHALAGNGKQFRVNGADGPVEVLLKLPVGDIRSVDPGTPGLLDVQGKGKQETSQKWESSTEIGRRRPVNTVVGGLISLANNAAAVVPALNLGGETTTKSGARQYNTVVGSMKVGSAKQVFDVGFDLRWETDGGRSGRAGFGTGRLAYPEESLVSSADLPAANSAGNPVALPTKLTELAVAVDTVVLGDVQKVLSNLPEHVKQDPALRTKLGDSLNPALFEEASVQGLVHGVTITHRSEHGRKLPPLSLKPGTKPAEVSLHVRPQLRGYREIGTFTALTGTDHRQGFENLQETSVPTAFEAGLRARYLDGLGADVQLGPSLQVYAGPSYKETSTGKEIWALKQKARVDGPVVAFELDTSLQLELESQEFGGKALSFQDLGGVDGAAHHVVVEQSKAQEFRDLLDAALGDGPVAPQVTTAADLDPQRAADLQAAAESGLLTDLTHIENASKVFDGVRQVLHDRLRDAGVELDAKTRSSIDRQLKGLNPLDLAAKYRDLAHHYDDLPAAPHEVTVQVGDRAFTITVDGVLGKVVGEQQVDKAVLTGTRSTGSSWRVRGKNAFSISGNLAAYARKRLASDGMQRTMYVGGTVGVQGKGEFGKNSSHLSASGQEDKHKYTGPASRVRREITFTAHVEETRHRGLGDRWASVHRPTDLAELGKGSVRTDLGDVTVRATTTHLVPKFLIDLQAQLRPGEPLHGDALKQHLAANPLRNPVRLDGAVISATDQFSLLNEKFQQLQKEVVGKSGLRFRPPGSSAPKNPTDLLRAWFDTAHQSMFTGGQRRTDGLEPGLLFDRAGVGTIELQAFNPKHVDVRHDLSWQPSTTGERSTQHGTSTSGSAEAGGSLLLGVGELGANFGWQAETGDRGTTSATTKLTAAKQAGPMHLYGVDVLATMSWDTWQNLFGQPTTKGQALNPYPIAATRGQVQVLFPNGALVSLTEESRAAQGLPAPDGWEPPKLVPVPDGVPVLKGLGQALDKDVKVVQFTPDRGNPKLSAWATEAVKETFSKLVPHSERGTRAPAFDAVRALDGLDHRGAIRQALNGGWTRSFNRSGWFGTEHYTVKVVAEPVGTTHQVIHPKPNSGGSAEATGSTGEEHQGSRSTKATAGLTVNPLVPHNGNTAGPTALLGGHSASGTEVGDSVTDQHQNRARTGDNAQFDQQVRFTVELTKFTRPPLLLSTITNGFGGKSFRDLGSRTIANEHSCQGTVRLEVPEDLVPSGGAETSPKGLVPAPLHPPEITGQVAGATSFEVVKALPGDLVDKVVQAVVEARGTDIPAQRSTGPGTFNRGVLEAALSPDSLVNNAKLFLSEDGATIEIRVPDRTRREEISVRVNTRLYNPQYELSWNMPQRQQKHAQVRSEDYAETSETGYYGGLGYGATSPHVQQNSDARPVNRKSGERHGANSTTKLEVGERGSKVKLNRYRADAVHVIEVSTKLRGGRWTEPHRTSWLYPNSVVFDVGVADSAKFDPDAHAHRTRAEHEAFAQVDLAAELDQLSKIHLDDADFQSEVDALAQIDLSGESRISEVDTSADGSRSPNLSSPESGPDSPKPTPPAAESDPGKQEPAPQKPSATVYDEAIAQAYAHLTPEQAANLDGHTPVYVHGDGDCLFHALKIASPELADKSVAEMRARAADHLRQNWTDYAPFFDGIDRDTAAGKITTPGYYGPEVGDHIPALVAHAYDLNLQVLDLDSGVRHELDEREVRPAPVVLARTGREGAAHYYATLPAPDLTVESTGTPTPLGIGDKVISPSAKLLAVGGREVGTAKQQLVGAVVDAVGGSPLGQTWTGADMTALTEHLNGLTEVDLVHKLNAGHLVPLGPKRHAWLQLTPTSAAHAQRSPGAAQEVRFETGPSSGSSEQHSHKQKFSVTPGVLMELSGSPFYVWPTVSTSKEGAVKHGQSTSESLLHERKLGQQLAAVDLDFEVRATLVDDGVRSAEVVAPLPETLQFGYPPEALGTPVTDNPHHTLRGDRRPPAVPTAVQNLISKVAGYGDLSGLRQIVLQHLVRLAPDASKLHQDFAANFSEDGLLDNATPALTGPVKIARQVAELRDKSGPVTSWLPRPVDDAAKAVRNHFTSDTTKYSAEATLRPKLRGFQKVGTSTLQSGTTRRRAEQLVFQSSTTSAAELGVEVRGLKAVGQVGEAGKLPVQVGGSAALKAGASHTTTVQGKAKQYLKQKSFAESGSTLYRIDLGLDYQLSVTSDGRKAGENPSGTGETAAYVWVKDSDAAEFEAVLQAALDGVPRPTPLPQADSTLTAEQKQAYAEVAKNTRLSDLSKLTGSEQVADRVRHIARGAITRDGSLTPERRNELLTELDDQLGKLDPAKLIRQFAHIGTNAIATEVTVRGNQYAVHSPKDAESALADFAAQLEAAGEPPLTVAEKKQILAELKANEAIRAENGLRKPCSIDTEVHVKGKNYPVRSTKSASAAAAEFAHELGKRGIHLDADQIAGVRDILKADKQNRRSGGKHAYAVQLELGDYRIDVAVTGTPKEVLTAQTVPNAKISGNRGLETVVGSSTSDGLSGTFAGRFRSRIKNFAAGPGSGLYANFNAGFDITSSRSTSSGSTTTAGDETDVTYQGAAVEIQQAFDLDVAVTVTHRGELRSSTADTVHSAAEYLVPEFLAEHANSFRTGVVQVLDAEPDLGPKVPEDLGYVLTSPGDATFELLQGKSGQLQQDASLAVKAAWEQQRLKLPFTHGPKFRAELDPNQVGTALTQGHRGPQITAQGIRSGAMFDRAVRETASVEYYNAKKIGTVDAGSLTVSDIAKLGRGLRSGTGSGLSGGGTLQLGAVGLDGFASWSASRDTGQGESASGTHKLTHESGGRYALVLVDSVLTQQVDGYQNFRGHPTHWKTLNPYPVGGARKQQSYLMRDSTVLLMTEADADALLNQQAESTAATEVAAPTDIGKSLDASVGLQKLTTDVPLSERAAAIYQRHVPDLVPTSNREGAPDRPLYDAIHRLQFLDQKAVQREILNGGVTLYEEYPTWEGNYYTALHVEAEPVSAAATVTELPDGGRSFAEHLAVFGDDQQHSLSTTKAFQLAFNIMPPTSNPNVLAGPAPAIGVSKGSGTDLATGTSAQHGDRTERTGRNVRMDVPVRLRFKLAVYRADSHLVQTLTNGWGFSKSFRDVGARHVDLGDDAAVDANAKLLVPAELQNVQATAGPLEVGEQLTGNDVTEAARNADSLLVTKQFRDGLVPFVADVISRAANADHSVHKPAQRLVGHGNPHRGELENLLSDQLLRPNAKILMQDDGGYGHRMTLAEQTFASDYRVDLKYRVFNPELIGQQSTSRNERMQGRSTSESVTDVKNPAAGSATGGLTALDGIGWVAPEGTAGTKHKLTTDANDGIDQQTRTRHADQTRHLFKLDVQYTATATATSRRGNTTTYENTATRRGGLWASLTEAEAKALGWLEDDAPESEPQPESSGSQLQDMFMAALNPPKKLPGIDAHGRAVYFSSNDVQVTPLRYGDGQSIGVTFQTEQHELKVKQEFAENTGGSGMTALYDAGVTTKDQLANATPKYAQMDWAAKGGAAPFYINAHGLPRTFEITTPEGTVQVSGQVFANVLKQSEIFQQALAEYRANHQQELMSFQLLACKAGRIDGPGGAAFDFQQALHEHFPDVEAVYASTEDVTVANDGTHGVLNGGDWNKFTPTSTTSATRPAGTENQPSTKPTHVDVEGRDGAEQFEEFADKLRSFAGGPVEKLHAELTQLFEDFLESIPADQRAGRLKQAWDLVDQLPDSYPPESVNAALDVLAQLDPSRAVLAIPGATYLSGSVVPPGPGSGYINRDIPAVVTIEHEHYTPVYMTVFADALGELRPEAPGTRPEEIGLRHKDFGQDEHGVVQIHTGSPKDTELTLWVSIGQALRQVKWLEKYRYQGRAQNPMIRSFLIPLSVANEISREAVTEHDSGGRTEDLNVDKHFGANQFGIKNPVSLEKLRKFALPGSLRTYTDGDVEGNPHSWGDVRPLDELRGKLGVPGELRDFRVYTESASSPEPGEFLGHHQYAAITSTLRRIAAGHTGNRGLLERGEKRASKAYVKQFFKAHAPEGILKQGYRAAGNTFVHSYVIPWATQSRINEELYNAYEHFLGSSAPRWPVGYRLSEQAASFRGQRRPDAIKLGADQRELLEVRKAVRDGFLQLDISNALFQEARDLGGGVPKLVNDLKGERKKILDDYLFKIGDRNVLLEGRARDYAVKARESLGELVKVLRKVESEGELQEVPELIKLARALEEICEAAGVRW</sequence>
<reference evidence="4 5" key="1">
    <citation type="submission" date="2019-09" db="EMBL/GenBank/DDBJ databases">
        <title>Draft genome sequence of the thermophilic Saccharopolyspora hirsuta VKM Ac-666T.</title>
        <authorList>
            <person name="Lobastova T.G."/>
            <person name="Fokina V."/>
            <person name="Bragin E.Y."/>
            <person name="Shtratnikova V.Y."/>
            <person name="Starodumova I.P."/>
            <person name="Tarlachkov S.V."/>
            <person name="Donova M.V."/>
        </authorList>
    </citation>
    <scope>NUCLEOTIDE SEQUENCE [LARGE SCALE GENOMIC DNA]</scope>
    <source>
        <strain evidence="4 5">VKM Ac-666</strain>
    </source>
</reference>
<feature type="compositionally biased region" description="Basic and acidic residues" evidence="1">
    <location>
        <begin position="760"/>
        <end position="780"/>
    </location>
</feature>